<dbReference type="AlphaFoldDB" id="A0A1R4HE40"/>
<gene>
    <name evidence="1" type="ORF">CRENPOLYSF2_400017</name>
</gene>
<dbReference type="Proteomes" id="UP000195442">
    <property type="component" value="Unassembled WGS sequence"/>
</dbReference>
<protein>
    <submittedName>
        <fullName evidence="1">Uncharacterized protein</fullName>
    </submittedName>
</protein>
<evidence type="ECO:0000313" key="1">
    <source>
        <dbReference type="EMBL" id="SJM94477.1"/>
    </source>
</evidence>
<organism evidence="1 2">
    <name type="scientific">Crenothrix polyspora</name>
    <dbReference type="NCBI Taxonomy" id="360316"/>
    <lineage>
        <taxon>Bacteria</taxon>
        <taxon>Pseudomonadati</taxon>
        <taxon>Pseudomonadota</taxon>
        <taxon>Gammaproteobacteria</taxon>
        <taxon>Methylococcales</taxon>
        <taxon>Crenotrichaceae</taxon>
        <taxon>Crenothrix</taxon>
    </lineage>
</organism>
<proteinExistence type="predicted"/>
<dbReference type="EMBL" id="FUKJ01000335">
    <property type="protein sequence ID" value="SJM94477.1"/>
    <property type="molecule type" value="Genomic_DNA"/>
</dbReference>
<sequence>MDKNELIGKLQDFKQACYDKGYIENELYLQEAYPGVIPTSFIVNMIAKKQWLDRAVHRGKALDQLIDVLWETTEAKTRENIFTLSIYGEDERHKIEPPPLKQSA</sequence>
<keyword evidence="2" id="KW-1185">Reference proteome</keyword>
<accession>A0A1R4HE40</accession>
<name>A0A1R4HE40_9GAMM</name>
<evidence type="ECO:0000313" key="2">
    <source>
        <dbReference type="Proteomes" id="UP000195442"/>
    </source>
</evidence>
<dbReference type="RefSeq" id="WP_087147818.1">
    <property type="nucleotide sequence ID" value="NZ_FUKJ01000335.1"/>
</dbReference>
<reference evidence="2" key="1">
    <citation type="submission" date="2017-02" db="EMBL/GenBank/DDBJ databases">
        <authorList>
            <person name="Daims H."/>
        </authorList>
    </citation>
    <scope>NUCLEOTIDE SEQUENCE [LARGE SCALE GENOMIC DNA]</scope>
</reference>
<dbReference type="OrthoDB" id="7066569at2"/>